<dbReference type="AlphaFoldDB" id="A0A8S0FH12"/>
<protein>
    <submittedName>
        <fullName evidence="1">Uncharacterized protein</fullName>
    </submittedName>
</protein>
<dbReference type="InterPro" id="IPR019679">
    <property type="entry name" value="Phage_P2_Cox"/>
</dbReference>
<name>A0A8S0FH12_ECOLX</name>
<dbReference type="Gene3D" id="6.10.200.10">
    <property type="entry name" value="Regulatory phage protein Cox"/>
    <property type="match status" value="1"/>
</dbReference>
<organism evidence="1 2">
    <name type="scientific">Escherichia coli</name>
    <dbReference type="NCBI Taxonomy" id="562"/>
    <lineage>
        <taxon>Bacteria</taxon>
        <taxon>Pseudomonadati</taxon>
        <taxon>Pseudomonadota</taxon>
        <taxon>Gammaproteobacteria</taxon>
        <taxon>Enterobacterales</taxon>
        <taxon>Enterobacteriaceae</taxon>
        <taxon>Escherichia</taxon>
    </lineage>
</organism>
<dbReference type="InterPro" id="IPR038147">
    <property type="entry name" value="Cox_sf"/>
</dbReference>
<evidence type="ECO:0000313" key="2">
    <source>
        <dbReference type="Proteomes" id="UP000467488"/>
    </source>
</evidence>
<accession>A0A8S0FH12</accession>
<dbReference type="EMBL" id="AP022360">
    <property type="protein sequence ID" value="BBU79193.1"/>
    <property type="molecule type" value="Genomic_DNA"/>
</dbReference>
<dbReference type="Proteomes" id="UP000467488">
    <property type="component" value="Chromosome"/>
</dbReference>
<proteinExistence type="predicted"/>
<sequence length="98" mass="11082">MDAENYVIQYPLDAVHVDKFADLLGKPKTAVSEMVKANKLPIIELRDPCKPKARAEAFPSVKNGFSFLSLIALYVRRFITDRLNSVMHGFCGWGCDYE</sequence>
<reference evidence="1 2" key="1">
    <citation type="submission" date="2020-01" db="EMBL/GenBank/DDBJ databases">
        <title>Dynamics of blaIMP-6 dissemination in carbapenem resistant Enterobacteriacea isolated from regional surveillance in Osaka, Japan.</title>
        <authorList>
            <person name="Abe R."/>
            <person name="Akeda Y."/>
            <person name="Sugawara Y."/>
            <person name="Yamamoto N."/>
            <person name="Tomono K."/>
            <person name="Takeuchi D."/>
            <person name="Kawahara R."/>
            <person name="Hamada S."/>
        </authorList>
    </citation>
    <scope>NUCLEOTIDE SEQUENCE [LARGE SCALE GENOMIC DNA]</scope>
    <source>
        <strain evidence="1 2">E300</strain>
    </source>
</reference>
<gene>
    <name evidence="1" type="ORF">EIMP300_05930</name>
</gene>
<dbReference type="Pfam" id="PF10743">
    <property type="entry name" value="Phage_Cox"/>
    <property type="match status" value="1"/>
</dbReference>
<evidence type="ECO:0000313" key="1">
    <source>
        <dbReference type="EMBL" id="BBU79193.1"/>
    </source>
</evidence>